<dbReference type="EMBL" id="JAWJWE010000001">
    <property type="protein sequence ID" value="KAK6644719.1"/>
    <property type="molecule type" value="Genomic_DNA"/>
</dbReference>
<evidence type="ECO:0000313" key="3">
    <source>
        <dbReference type="Proteomes" id="UP001372834"/>
    </source>
</evidence>
<comment type="caution">
    <text evidence="2">The sequence shown here is derived from an EMBL/GenBank/DDBJ whole genome shotgun (WGS) entry which is preliminary data.</text>
</comment>
<proteinExistence type="predicted"/>
<dbReference type="Proteomes" id="UP001372834">
    <property type="component" value="Unassembled WGS sequence"/>
</dbReference>
<evidence type="ECO:0000313" key="2">
    <source>
        <dbReference type="EMBL" id="KAK6644719.1"/>
    </source>
</evidence>
<accession>A0AAN8SEN6</accession>
<feature type="compositionally biased region" description="Basic residues" evidence="1">
    <location>
        <begin position="28"/>
        <end position="52"/>
    </location>
</feature>
<feature type="compositionally biased region" description="Basic and acidic residues" evidence="1">
    <location>
        <begin position="1"/>
        <end position="15"/>
    </location>
</feature>
<evidence type="ECO:0000256" key="1">
    <source>
        <dbReference type="SAM" id="MobiDB-lite"/>
    </source>
</evidence>
<reference evidence="2 3" key="1">
    <citation type="submission" date="2023-10" db="EMBL/GenBank/DDBJ databases">
        <title>Genomes of two closely related lineages of the louse Polyplax serrata with different host specificities.</title>
        <authorList>
            <person name="Martinu J."/>
            <person name="Tarabai H."/>
            <person name="Stefka J."/>
            <person name="Hypsa V."/>
        </authorList>
    </citation>
    <scope>NUCLEOTIDE SEQUENCE [LARGE SCALE GENOMIC DNA]</scope>
    <source>
        <strain evidence="2">HR10_N</strain>
    </source>
</reference>
<dbReference type="AlphaFoldDB" id="A0AAN8SEN6"/>
<feature type="region of interest" description="Disordered" evidence="1">
    <location>
        <begin position="1"/>
        <end position="56"/>
    </location>
</feature>
<name>A0AAN8SEN6_POLSC</name>
<protein>
    <submittedName>
        <fullName evidence="2">Uncharacterized protein</fullName>
    </submittedName>
</protein>
<gene>
    <name evidence="2" type="ORF">RUM43_000988</name>
</gene>
<organism evidence="2 3">
    <name type="scientific">Polyplax serrata</name>
    <name type="common">Common mouse louse</name>
    <dbReference type="NCBI Taxonomy" id="468196"/>
    <lineage>
        <taxon>Eukaryota</taxon>
        <taxon>Metazoa</taxon>
        <taxon>Ecdysozoa</taxon>
        <taxon>Arthropoda</taxon>
        <taxon>Hexapoda</taxon>
        <taxon>Insecta</taxon>
        <taxon>Pterygota</taxon>
        <taxon>Neoptera</taxon>
        <taxon>Paraneoptera</taxon>
        <taxon>Psocodea</taxon>
        <taxon>Troctomorpha</taxon>
        <taxon>Phthiraptera</taxon>
        <taxon>Anoplura</taxon>
        <taxon>Polyplacidae</taxon>
        <taxon>Polyplax</taxon>
    </lineage>
</organism>
<sequence length="102" mass="11742">MEDKQGNKEVVEGRKGRMKHVGSGIKWNQRKIPRWTKKKNFGGRREKGKSKNIPRESCMTDSVSDLFINVTAKAWKKSLARAGVEHEPEPIFNQNDFILTVM</sequence>